<organism evidence="8 9">
    <name type="scientific">Ceratosolen solmsi marchali</name>
    <dbReference type="NCBI Taxonomy" id="326594"/>
    <lineage>
        <taxon>Eukaryota</taxon>
        <taxon>Metazoa</taxon>
        <taxon>Ecdysozoa</taxon>
        <taxon>Arthropoda</taxon>
        <taxon>Hexapoda</taxon>
        <taxon>Insecta</taxon>
        <taxon>Pterygota</taxon>
        <taxon>Neoptera</taxon>
        <taxon>Endopterygota</taxon>
        <taxon>Hymenoptera</taxon>
        <taxon>Apocrita</taxon>
        <taxon>Proctotrupomorpha</taxon>
        <taxon>Chalcidoidea</taxon>
        <taxon>Agaonidae</taxon>
        <taxon>Agaoninae</taxon>
        <taxon>Ceratosolen</taxon>
    </lineage>
</organism>
<keyword evidence="2" id="KW-0227">DNA damage</keyword>
<comment type="subcellular location">
    <subcellularLocation>
        <location evidence="1">Nucleus</location>
    </subcellularLocation>
</comment>
<dbReference type="GO" id="GO:0006974">
    <property type="term" value="P:DNA damage response"/>
    <property type="evidence" value="ECO:0007669"/>
    <property type="project" value="UniProtKB-KW"/>
</dbReference>
<keyword evidence="8" id="KW-1185">Reference proteome</keyword>
<dbReference type="PANTHER" id="PTHR23196:SF1">
    <property type="entry name" value="PAX-INTERACTING PROTEIN 1"/>
    <property type="match status" value="1"/>
</dbReference>
<feature type="compositionally biased region" description="Low complexity" evidence="6">
    <location>
        <begin position="991"/>
        <end position="1005"/>
    </location>
</feature>
<dbReference type="SUPFAM" id="SSF52113">
    <property type="entry name" value="BRCT domain"/>
    <property type="match status" value="1"/>
</dbReference>
<name>A0AAJ6VMF8_9HYME</name>
<evidence type="ECO:0000256" key="1">
    <source>
        <dbReference type="ARBA" id="ARBA00004123"/>
    </source>
</evidence>
<dbReference type="Proteomes" id="UP000695007">
    <property type="component" value="Unplaced"/>
</dbReference>
<keyword evidence="3" id="KW-0539">Nucleus</keyword>
<dbReference type="Pfam" id="PF16770">
    <property type="entry name" value="RTT107_BRCT_5"/>
    <property type="match status" value="1"/>
</dbReference>
<dbReference type="GO" id="GO:0005634">
    <property type="term" value="C:nucleus"/>
    <property type="evidence" value="ECO:0007669"/>
    <property type="project" value="UniProtKB-SubCell"/>
</dbReference>
<evidence type="ECO:0000256" key="5">
    <source>
        <dbReference type="ARBA" id="ARBA00030146"/>
    </source>
</evidence>
<evidence type="ECO:0000313" key="8">
    <source>
        <dbReference type="Proteomes" id="UP000695007"/>
    </source>
</evidence>
<dbReference type="KEGG" id="csol:105360010"/>
<dbReference type="InterPro" id="IPR001357">
    <property type="entry name" value="BRCT_dom"/>
</dbReference>
<feature type="region of interest" description="Disordered" evidence="6">
    <location>
        <begin position="503"/>
        <end position="525"/>
    </location>
</feature>
<dbReference type="AlphaFoldDB" id="A0AAJ6VMF8"/>
<dbReference type="SMART" id="SM00292">
    <property type="entry name" value="BRCT"/>
    <property type="match status" value="2"/>
</dbReference>
<dbReference type="GeneID" id="105360010"/>
<dbReference type="Pfam" id="PF16589">
    <property type="entry name" value="BRCT_2"/>
    <property type="match status" value="1"/>
</dbReference>
<dbReference type="PROSITE" id="PS50172">
    <property type="entry name" value="BRCT"/>
    <property type="match status" value="2"/>
</dbReference>
<feature type="compositionally biased region" description="Polar residues" evidence="6">
    <location>
        <begin position="968"/>
        <end position="978"/>
    </location>
</feature>
<reference evidence="9" key="1">
    <citation type="submission" date="2025-08" db="UniProtKB">
        <authorList>
            <consortium name="RefSeq"/>
        </authorList>
    </citation>
    <scope>IDENTIFICATION</scope>
</reference>
<evidence type="ECO:0000256" key="4">
    <source>
        <dbReference type="ARBA" id="ARBA00023858"/>
    </source>
</evidence>
<protein>
    <recommendedName>
        <fullName evidence="4">PAX-interacting protein 1</fullName>
    </recommendedName>
    <alternativeName>
        <fullName evidence="5">PAX transactivation activation domain-interacting protein</fullName>
    </alternativeName>
</protein>
<evidence type="ECO:0000256" key="2">
    <source>
        <dbReference type="ARBA" id="ARBA00022763"/>
    </source>
</evidence>
<feature type="domain" description="BRCT" evidence="7">
    <location>
        <begin position="1118"/>
        <end position="1205"/>
    </location>
</feature>
<feature type="region of interest" description="Disordered" evidence="6">
    <location>
        <begin position="859"/>
        <end position="882"/>
    </location>
</feature>
<feature type="compositionally biased region" description="Polar residues" evidence="6">
    <location>
        <begin position="504"/>
        <end position="515"/>
    </location>
</feature>
<feature type="region of interest" description="Disordered" evidence="6">
    <location>
        <begin position="968"/>
        <end position="1005"/>
    </location>
</feature>
<evidence type="ECO:0000259" key="7">
    <source>
        <dbReference type="PROSITE" id="PS50172"/>
    </source>
</evidence>
<gene>
    <name evidence="9" type="primary">LOC105360010</name>
</gene>
<dbReference type="PANTHER" id="PTHR23196">
    <property type="entry name" value="PAX TRANSCRIPTION ACTIVATION DOMAIN INTERACTING PROTEIN"/>
    <property type="match status" value="1"/>
</dbReference>
<evidence type="ECO:0000256" key="3">
    <source>
        <dbReference type="ARBA" id="ARBA00023242"/>
    </source>
</evidence>
<accession>A0AAJ6VMF8</accession>
<evidence type="ECO:0000256" key="6">
    <source>
        <dbReference type="SAM" id="MobiDB-lite"/>
    </source>
</evidence>
<dbReference type="InterPro" id="IPR036420">
    <property type="entry name" value="BRCT_dom_sf"/>
</dbReference>
<dbReference type="CDD" id="cd18432">
    <property type="entry name" value="BRCT_PAXIP1_rpt6_like"/>
    <property type="match status" value="1"/>
</dbReference>
<dbReference type="RefSeq" id="XP_011495083.1">
    <property type="nucleotide sequence ID" value="XM_011496781.1"/>
</dbReference>
<evidence type="ECO:0000313" key="9">
    <source>
        <dbReference type="RefSeq" id="XP_011495083.1"/>
    </source>
</evidence>
<feature type="domain" description="BRCT" evidence="7">
    <location>
        <begin position="1034"/>
        <end position="1097"/>
    </location>
</feature>
<dbReference type="Gene3D" id="3.40.50.10190">
    <property type="entry name" value="BRCT domain"/>
    <property type="match status" value="2"/>
</dbReference>
<dbReference type="InterPro" id="IPR051579">
    <property type="entry name" value="DDR_Transcriptional_Reg"/>
</dbReference>
<dbReference type="CDD" id="cd17744">
    <property type="entry name" value="BRCT_MDC1_rpt1"/>
    <property type="match status" value="1"/>
</dbReference>
<feature type="compositionally biased region" description="Basic and acidic residues" evidence="6">
    <location>
        <begin position="863"/>
        <end position="879"/>
    </location>
</feature>
<proteinExistence type="predicted"/>
<sequence>MSTSAEVVNVCKSSDIQKNIESNDTTAIHLINVDKSLIDNDNKNQCLPVQIINGQKLTIANNSDNILLPSTSKMPRQSNLPIKEVKEFKDIDFILSKKIIGSSRITELSSKIIDKPFINKNIEVSKNDSNETGADQMIGEIKPKISLNRSKRQLEELDIKSNKSKRMNNYSNSKVNTNDSIERNLDEMFEGYQEKSIEKEPELLTQQLTDILESSELENSSNIDFNSSTLSPTLGTRKSNVKIKNRRRTMLFEKSCTMLQTNKSKDNLNDTIEQNLNEIFKNTDNTVRTYESDGMLTQQLKSVLQSQNNSQLFNDENITEKKSLSLSTNSGKKHRLSLSINLNNSFGSEIENENSTILNKMLTLDPNKQETTLQKSNIDNDSQDTEIYFANIKSNKKKTFIITSQSEDELGDFQSLDGNDKEIVKKQENERLSSENIKESDMLVKCNQSNDNFLNKIETDTSKVRPKKRISLSLSKKVNLNYSQGSLSDLEVEQKFSRKEDYKSTMSRINTSNEPETIPTDVLNNPKSRRTSFDKVCTPNNTNLFIKEIANTDDCVSSDDDFLRSMPEIKVAGTVDCPATSSQLAAPSDDDYDDEETTIVPISPTDIVIPTKWNWYAKKRYDLIYQKNRSDIKIENNNDIQTGSQSKKTQISGINNILTRIESASKRHNSKNSRHLIVTKEENIRRSTRSRHVHEANSIETFPTIINDNSDSNSDIESSSILERIIPKYKTLEPVKLDLVRYATDDSDEEFELLRKRCERMLAAPRVYKNLLAPDKNLKQTKVKNKNTKTRYTKKGNRGSLKISCSYTDDDEDEDDDDDIHSRRNISKKTRIADEDALVFQISTGDSKEYSKFRMSKLGTTPNKKETKADIDDSNRPELLKNSGIKNNRQHLKLQEVSPIDINTTTTRVKGLLKSNIKLDDTSRMKRSRNNIENKAEPTRTRNQAMLNTSRIKRPTLHRLAKNKSITQFNELSNEVTMPTTPSTSRKRNSRNTSELPISSSLTSSKCRRSISSPLIQTPYKILFTGDKSKTYTETVTKLGGYITEDPAKCSILVTDKIRRTFKFLCSVARGIPIVSLKWLDDSNKSHYFLEWKNYILKDVATESRLKFKLMESLKKAENHKLFVGYTIILTPNITQPPISELKEMITFSGGKCLLRTPRNWQEKTVVITQADDIEHAKKIIKKAPISVTIHSKEFLLTGILKQEINLIEYKVSI</sequence>